<dbReference type="InterPro" id="IPR057268">
    <property type="entry name" value="Ribosomal_L18"/>
</dbReference>
<reference evidence="5 6" key="1">
    <citation type="journal article" date="2016" name="Nat. Commun.">
        <title>Thousands of microbial genomes shed light on interconnected biogeochemical processes in an aquifer system.</title>
        <authorList>
            <person name="Anantharaman K."/>
            <person name="Brown C.T."/>
            <person name="Hug L.A."/>
            <person name="Sharon I."/>
            <person name="Castelle C.J."/>
            <person name="Probst A.J."/>
            <person name="Thomas B.C."/>
            <person name="Singh A."/>
            <person name="Wilkins M.J."/>
            <person name="Karaoz U."/>
            <person name="Brodie E.L."/>
            <person name="Williams K.H."/>
            <person name="Hubbard S.S."/>
            <person name="Banfield J.F."/>
        </authorList>
    </citation>
    <scope>NUCLEOTIDE SEQUENCE [LARGE SCALE GENOMIC DNA]</scope>
</reference>
<sequence>MHTNGKATPSGQNTGSPIRSGMTPSGKVRILVNKSNKRFYLQAIDPSGKVLASGMTGGEIKDNLEGAKKIGKTLAESLVAQKTKSATFVKGKNQYHGKVKVAVEGLREGGLQI</sequence>
<dbReference type="GO" id="GO:0005840">
    <property type="term" value="C:ribosome"/>
    <property type="evidence" value="ECO:0007669"/>
    <property type="project" value="UniProtKB-KW"/>
</dbReference>
<accession>A0A1F8CLZ5</accession>
<evidence type="ECO:0000313" key="6">
    <source>
        <dbReference type="Proteomes" id="UP000179241"/>
    </source>
</evidence>
<evidence type="ECO:0000256" key="4">
    <source>
        <dbReference type="SAM" id="MobiDB-lite"/>
    </source>
</evidence>
<dbReference type="Proteomes" id="UP000179241">
    <property type="component" value="Unassembled WGS sequence"/>
</dbReference>
<protein>
    <recommendedName>
        <fullName evidence="7">50S ribosomal protein L18</fullName>
    </recommendedName>
</protein>
<proteinExistence type="inferred from homology"/>
<evidence type="ECO:0000256" key="3">
    <source>
        <dbReference type="ARBA" id="ARBA00023274"/>
    </source>
</evidence>
<comment type="caution">
    <text evidence="5">The sequence shown here is derived from an EMBL/GenBank/DDBJ whole genome shotgun (WGS) entry which is preliminary data.</text>
</comment>
<feature type="compositionally biased region" description="Polar residues" evidence="4">
    <location>
        <begin position="1"/>
        <end position="17"/>
    </location>
</feature>
<dbReference type="CDD" id="cd00432">
    <property type="entry name" value="Ribosomal_L18_L5e"/>
    <property type="match status" value="1"/>
</dbReference>
<dbReference type="Gene3D" id="3.30.420.100">
    <property type="match status" value="1"/>
</dbReference>
<dbReference type="AlphaFoldDB" id="A0A1F8CLZ5"/>
<evidence type="ECO:0000313" key="5">
    <source>
        <dbReference type="EMBL" id="OGM77251.1"/>
    </source>
</evidence>
<evidence type="ECO:0000256" key="1">
    <source>
        <dbReference type="ARBA" id="ARBA00007116"/>
    </source>
</evidence>
<keyword evidence="2" id="KW-0689">Ribosomal protein</keyword>
<dbReference type="GO" id="GO:1990904">
    <property type="term" value="C:ribonucleoprotein complex"/>
    <property type="evidence" value="ECO:0007669"/>
    <property type="project" value="UniProtKB-KW"/>
</dbReference>
<dbReference type="EMBL" id="MGHU01000027">
    <property type="protein sequence ID" value="OGM77251.1"/>
    <property type="molecule type" value="Genomic_DNA"/>
</dbReference>
<dbReference type="Pfam" id="PF00861">
    <property type="entry name" value="Ribosomal_L18p"/>
    <property type="match status" value="1"/>
</dbReference>
<gene>
    <name evidence="5" type="ORF">A2188_02620</name>
</gene>
<feature type="region of interest" description="Disordered" evidence="4">
    <location>
        <begin position="1"/>
        <end position="26"/>
    </location>
</feature>
<organism evidence="5 6">
    <name type="scientific">Candidatus Woesebacteria bacterium RIFOXYA1_FULL_43_9</name>
    <dbReference type="NCBI Taxonomy" id="1802534"/>
    <lineage>
        <taxon>Bacteria</taxon>
        <taxon>Candidatus Woeseibacteriota</taxon>
    </lineage>
</organism>
<dbReference type="GO" id="GO:0003735">
    <property type="term" value="F:structural constituent of ribosome"/>
    <property type="evidence" value="ECO:0007669"/>
    <property type="project" value="InterPro"/>
</dbReference>
<dbReference type="InterPro" id="IPR005484">
    <property type="entry name" value="Ribosomal_uL18_bac/plant/anim"/>
</dbReference>
<keyword evidence="3" id="KW-0687">Ribonucleoprotein</keyword>
<evidence type="ECO:0000256" key="2">
    <source>
        <dbReference type="ARBA" id="ARBA00022980"/>
    </source>
</evidence>
<comment type="similarity">
    <text evidence="1">Belongs to the universal ribosomal protein uL18 family.</text>
</comment>
<evidence type="ECO:0008006" key="7">
    <source>
        <dbReference type="Google" id="ProtNLM"/>
    </source>
</evidence>
<name>A0A1F8CLZ5_9BACT</name>
<dbReference type="GO" id="GO:0006412">
    <property type="term" value="P:translation"/>
    <property type="evidence" value="ECO:0007669"/>
    <property type="project" value="InterPro"/>
</dbReference>
<dbReference type="SUPFAM" id="SSF53137">
    <property type="entry name" value="Translational machinery components"/>
    <property type="match status" value="1"/>
</dbReference>